<comment type="caution">
    <text evidence="1">The sequence shown here is derived from an EMBL/GenBank/DDBJ whole genome shotgun (WGS) entry which is preliminary data.</text>
</comment>
<dbReference type="Gene3D" id="2.10.10.90">
    <property type="match status" value="1"/>
</dbReference>
<feature type="non-terminal residue" evidence="1">
    <location>
        <position position="769"/>
    </location>
</feature>
<keyword evidence="2" id="KW-1185">Reference proteome</keyword>
<dbReference type="Proteomes" id="UP001175147">
    <property type="component" value="Unassembled WGS sequence"/>
</dbReference>
<proteinExistence type="predicted"/>
<reference evidence="1" key="1">
    <citation type="submission" date="2023-07" db="EMBL/GenBank/DDBJ databases">
        <title>Mucosal microbiota of week-old chicken and adult hens.</title>
        <authorList>
            <person name="Volf J."/>
            <person name="Karasova D."/>
            <person name="Crhanova M."/>
            <person name="Faldynova M."/>
            <person name="Prikrylova H."/>
            <person name="Zeman M."/>
            <person name="Babak V."/>
            <person name="Rajova J."/>
            <person name="Rychlik I."/>
        </authorList>
    </citation>
    <scope>NUCLEOTIDE SEQUENCE</scope>
    <source>
        <strain evidence="1">ET902</strain>
    </source>
</reference>
<protein>
    <submittedName>
        <fullName evidence="1">Phage tail protein</fullName>
    </submittedName>
</protein>
<evidence type="ECO:0000313" key="1">
    <source>
        <dbReference type="EMBL" id="MDO7020613.1"/>
    </source>
</evidence>
<evidence type="ECO:0000313" key="2">
    <source>
        <dbReference type="Proteomes" id="UP001175147"/>
    </source>
</evidence>
<name>A0ABT8YZF4_9SPIR</name>
<gene>
    <name evidence="1" type="ORF">Q5M86_07485</name>
</gene>
<sequence length="769" mass="87867">MNLNENNIQAPFQYKISDKTFELKTVSGGFSLNTDNVHVKVFSGERLFCADIGYAVDGAVEEMEFLINGIKVYPQVLESLEDLQTVQVKDNEVYLIRNELDFKSIVFFPPSDLNKKFDFTITTYSSTFSSFMFDEIAKRLNTLDINYPIKNYYENTDYKINDIIKYNGYLYRVFKDFTSDSTDYYLKSNCNILTPFKKLELDSIYKANELVEYNNNFFIVQKDFVYQKSLGVLTNLNGLLKPLQDIIIWFDGITKIYKNQIVIKDNILYKVLEDIDNPIWDSIQQKIETLIKADNTFYDDSNSSFGNNTNTVQKAIEKLKSNKQDSLIAGNNINLYGNAISVEGGVNKEYELGSLYIINDLIIKDDKIYKVNESFTASNWNMDISKCVLISTGGGNGSSEAIDVSFDNTNAKLQQLAGYDFPKFKTEISETIDFVNAENIAISIKKTNNDYFIEYKALSPFIANNQIILHQENTNLYKLHSTINQFFETVSESEETYYEALDGEILWEEITNIEELQNNPPINEDGSINYDLIETRTLQVKSKFKITNGINSYNFLIIKSEALEEIAPNTICLLTLNIKNRVLRNEDTNIFACSNGFMTTQKIIDFYHFTLVQNNDTVILKGEYTQKEGAGLTIGFYSPIIENYFDTPDISSVHELKNTNGITSSSGKPLKFAFAKANQTELGALPYLLLLMYQDDTDIQVGDTITFNLTPDKNFMLNPIYQYVRNVQQLGEVLNDKDLELGKKIDVLSSLYMIPAYYTQYANASGVFD</sequence>
<dbReference type="RefSeq" id="WP_304385871.1">
    <property type="nucleotide sequence ID" value="NZ_JAUPBL010000087.1"/>
</dbReference>
<accession>A0ABT8YZF4</accession>
<organism evidence="1 2">
    <name type="scientific">Brachyspira innocens</name>
    <dbReference type="NCBI Taxonomy" id="13264"/>
    <lineage>
        <taxon>Bacteria</taxon>
        <taxon>Pseudomonadati</taxon>
        <taxon>Spirochaetota</taxon>
        <taxon>Spirochaetia</taxon>
        <taxon>Brachyspirales</taxon>
        <taxon>Brachyspiraceae</taxon>
        <taxon>Brachyspira</taxon>
    </lineage>
</organism>
<dbReference type="EMBL" id="JAUPBM010000083">
    <property type="protein sequence ID" value="MDO7020613.1"/>
    <property type="molecule type" value="Genomic_DNA"/>
</dbReference>